<dbReference type="EMBL" id="PEJP01000006">
    <property type="protein sequence ID" value="RYO71734.1"/>
    <property type="molecule type" value="Genomic_DNA"/>
</dbReference>
<dbReference type="PANTHER" id="PTHR21310:SF51">
    <property type="entry name" value="AMINOGLYCOSIDE PHOSPHOTRANSFERASE DOMAIN-CONTAINING PROTEIN"/>
    <property type="match status" value="1"/>
</dbReference>
<organism evidence="3 4">
    <name type="scientific">Alternaria arborescens</name>
    <dbReference type="NCBI Taxonomy" id="156630"/>
    <lineage>
        <taxon>Eukaryota</taxon>
        <taxon>Fungi</taxon>
        <taxon>Dikarya</taxon>
        <taxon>Ascomycota</taxon>
        <taxon>Pezizomycotina</taxon>
        <taxon>Dothideomycetes</taxon>
        <taxon>Pleosporomycetidae</taxon>
        <taxon>Pleosporales</taxon>
        <taxon>Pleosporineae</taxon>
        <taxon>Pleosporaceae</taxon>
        <taxon>Alternaria</taxon>
        <taxon>Alternaria sect. Alternaria</taxon>
    </lineage>
</organism>
<name>A0A4Q4SLT2_9PLEO</name>
<dbReference type="InterPro" id="IPR011009">
    <property type="entry name" value="Kinase-like_dom_sf"/>
</dbReference>
<proteinExistence type="predicted"/>
<evidence type="ECO:0000313" key="3">
    <source>
        <dbReference type="EMBL" id="RYO71734.1"/>
    </source>
</evidence>
<reference evidence="4" key="1">
    <citation type="journal article" date="2019" name="bioRxiv">
        <title>Genomics, evolutionary history and diagnostics of the Alternaria alternata species group including apple and Asian pear pathotypes.</title>
        <authorList>
            <person name="Armitage A.D."/>
            <person name="Cockerton H.M."/>
            <person name="Sreenivasaprasad S."/>
            <person name="Woodhall J.W."/>
            <person name="Lane C.R."/>
            <person name="Harrison R.J."/>
            <person name="Clarkson J.P."/>
        </authorList>
    </citation>
    <scope>NUCLEOTIDE SEQUENCE [LARGE SCALE GENOMIC DNA]</scope>
    <source>
        <strain evidence="4">RGR 97.0016</strain>
    </source>
</reference>
<feature type="domain" description="Aminoglycoside phosphotransferase" evidence="2">
    <location>
        <begin position="300"/>
        <end position="566"/>
    </location>
</feature>
<protein>
    <recommendedName>
        <fullName evidence="2">Aminoglycoside phosphotransferase domain-containing protein</fullName>
    </recommendedName>
</protein>
<dbReference type="Pfam" id="PF01636">
    <property type="entry name" value="APH"/>
    <property type="match status" value="1"/>
</dbReference>
<dbReference type="Proteomes" id="UP000293823">
    <property type="component" value="Unassembled WGS sequence"/>
</dbReference>
<dbReference type="InterPro" id="IPR002575">
    <property type="entry name" value="Aminoglycoside_PTrfase"/>
</dbReference>
<keyword evidence="4" id="KW-1185">Reference proteome</keyword>
<feature type="region of interest" description="Disordered" evidence="1">
    <location>
        <begin position="59"/>
        <end position="89"/>
    </location>
</feature>
<sequence length="735" mass="81909">MMFDLKNKKRLNAATTGFSSEPKPSASTRTIQRNSFEKVVTAGKNLYYNLSVTLTRKPCRQTSPINRSTSANRPSSNASTATTSNQNLDNCDAGSLCQESSSSTLLTENSLLVLDCGETFYVPGISPSRSHLDTGRAPIQEPSGLSVSSMGSATSWNNTKSLDQPEEEIPAVPEQLYVKKGMKDRLCRHLKATYKNLILPRLLRFGRNSSRYGSAVDEDAPPAINEPVDQCETVDTDSDDDDDDDDDDDEEEEEEGDGSHPRCDFQNIAAISDAKYHELFKACNLFPSADCVAVVRRDKGAYNAATFVDVLDGGKTHKFVVRVPGHGTLEHWTDEDAYVLEREAQLIEYIRKNTAAPVAQVIDYATGHENALGFPHIVMTMLPGKPAYTLWFPEGYPFVGDDDVFRDADVPPPYIEKRRVAFLRSLAKVMTRIQSLEFDGIGVPAFDNDGRLTGTGPTCHFKGASDVSFKRQPAATTQEYLQARMKSKVKHLDEQHELGDLDGLLENLGIRTILNLVFSQPAFHGPAGETFTIHHNDLDLQNILVDEEGNVTGIIDWDNAMSAPRCVGASAVPRFLRNDWFPEWESRLEVSPYMAWNYHHYREIYAAALVEAGNIEDAKYTTKSALYQAAIATCTEGVSDYDFIPKLLHEIPHCRVDASDFLKGLGMGAWHSAIRMLETHFAKIFEPELPPEGLLEALDVELEMQTTWWSCCDELLNLYEDEKTDDVSRSSHINY</sequence>
<evidence type="ECO:0000259" key="2">
    <source>
        <dbReference type="Pfam" id="PF01636"/>
    </source>
</evidence>
<feature type="region of interest" description="Disordered" evidence="1">
    <location>
        <begin position="127"/>
        <end position="167"/>
    </location>
</feature>
<gene>
    <name evidence="3" type="ORF">AA0113_g2059</name>
</gene>
<dbReference type="Gene3D" id="3.30.200.20">
    <property type="entry name" value="Phosphorylase Kinase, domain 1"/>
    <property type="match status" value="1"/>
</dbReference>
<comment type="caution">
    <text evidence="3">The sequence shown here is derived from an EMBL/GenBank/DDBJ whole genome shotgun (WGS) entry which is preliminary data.</text>
</comment>
<feature type="region of interest" description="Disordered" evidence="1">
    <location>
        <begin position="213"/>
        <end position="264"/>
    </location>
</feature>
<evidence type="ECO:0000256" key="1">
    <source>
        <dbReference type="SAM" id="MobiDB-lite"/>
    </source>
</evidence>
<evidence type="ECO:0000313" key="4">
    <source>
        <dbReference type="Proteomes" id="UP000293823"/>
    </source>
</evidence>
<feature type="compositionally biased region" description="Polar residues" evidence="1">
    <location>
        <begin position="143"/>
        <end position="162"/>
    </location>
</feature>
<dbReference type="InterPro" id="IPR051678">
    <property type="entry name" value="AGP_Transferase"/>
</dbReference>
<feature type="compositionally biased region" description="Low complexity" evidence="1">
    <location>
        <begin position="66"/>
        <end position="85"/>
    </location>
</feature>
<feature type="compositionally biased region" description="Acidic residues" evidence="1">
    <location>
        <begin position="232"/>
        <end position="256"/>
    </location>
</feature>
<accession>A0A4Q4SLT2</accession>
<dbReference type="Gene3D" id="3.90.1200.10">
    <property type="match status" value="1"/>
</dbReference>
<dbReference type="OrthoDB" id="10003767at2759"/>
<dbReference type="PANTHER" id="PTHR21310">
    <property type="entry name" value="AMINOGLYCOSIDE PHOSPHOTRANSFERASE-RELATED-RELATED"/>
    <property type="match status" value="1"/>
</dbReference>
<dbReference type="SUPFAM" id="SSF56112">
    <property type="entry name" value="Protein kinase-like (PK-like)"/>
    <property type="match status" value="1"/>
</dbReference>
<dbReference type="AlphaFoldDB" id="A0A4Q4SLT2"/>